<dbReference type="AlphaFoldDB" id="A0A897MGS5"/>
<dbReference type="Proteomes" id="UP000663586">
    <property type="component" value="Chromosome"/>
</dbReference>
<dbReference type="PANTHER" id="PTHR44169:SF6">
    <property type="entry name" value="NADPH-DEPENDENT 1-ACYLDIHYDROXYACETONE PHOSPHATE REDUCTASE"/>
    <property type="match status" value="1"/>
</dbReference>
<dbReference type="GO" id="GO:0016491">
    <property type="term" value="F:oxidoreductase activity"/>
    <property type="evidence" value="ECO:0007669"/>
    <property type="project" value="UniProtKB-KW"/>
</dbReference>
<dbReference type="PRINTS" id="PR00081">
    <property type="entry name" value="GDHRDH"/>
</dbReference>
<gene>
    <name evidence="4" type="primary">fabG</name>
    <name evidence="4" type="ORF">AArcS_0110</name>
</gene>
<dbReference type="InterPro" id="IPR036291">
    <property type="entry name" value="NAD(P)-bd_dom_sf"/>
</dbReference>
<dbReference type="KEGG" id="hara:AArcS_0110"/>
<proteinExistence type="inferred from homology"/>
<keyword evidence="5" id="KW-1185">Reference proteome</keyword>
<dbReference type="SUPFAM" id="SSF51735">
    <property type="entry name" value="NAD(P)-binding Rossmann-fold domains"/>
    <property type="match status" value="1"/>
</dbReference>
<accession>A0A897MGS5</accession>
<reference evidence="4" key="1">
    <citation type="submission" date="2020-11" db="EMBL/GenBank/DDBJ databases">
        <title>Carbohydrate-dependent, anaerobic sulfur respiration: A novel catabolism in halophilic archaea.</title>
        <authorList>
            <person name="Sorokin D.Y."/>
            <person name="Messina E."/>
            <person name="Smedile F."/>
            <person name="La Cono V."/>
            <person name="Hallsworth J.E."/>
            <person name="Yakimov M.M."/>
        </authorList>
    </citation>
    <scope>NUCLEOTIDE SEQUENCE</scope>
    <source>
        <strain evidence="4">AArc-S</strain>
    </source>
</reference>
<dbReference type="InterPro" id="IPR020904">
    <property type="entry name" value="Sc_DH/Rdtase_CS"/>
</dbReference>
<dbReference type="RefSeq" id="WP_238478481.1">
    <property type="nucleotide sequence ID" value="NZ_CP064786.1"/>
</dbReference>
<dbReference type="CDD" id="cd05374">
    <property type="entry name" value="17beta-HSD-like_SDR_c"/>
    <property type="match status" value="1"/>
</dbReference>
<evidence type="ECO:0000313" key="4">
    <source>
        <dbReference type="EMBL" id="QSG01350.1"/>
    </source>
</evidence>
<dbReference type="PANTHER" id="PTHR44169">
    <property type="entry name" value="NADPH-DEPENDENT 1-ACYLDIHYDROXYACETONE PHOSPHATE REDUCTASE"/>
    <property type="match status" value="1"/>
</dbReference>
<protein>
    <submittedName>
        <fullName evidence="4">Short-chain alcohol dehydrogenase</fullName>
    </submittedName>
</protein>
<comment type="similarity">
    <text evidence="1 3">Belongs to the short-chain dehydrogenases/reductases (SDR) family.</text>
</comment>
<dbReference type="GeneID" id="70683498"/>
<dbReference type="PROSITE" id="PS00061">
    <property type="entry name" value="ADH_SHORT"/>
    <property type="match status" value="1"/>
</dbReference>
<dbReference type="Pfam" id="PF00106">
    <property type="entry name" value="adh_short"/>
    <property type="match status" value="1"/>
</dbReference>
<evidence type="ECO:0000256" key="2">
    <source>
        <dbReference type="ARBA" id="ARBA00023002"/>
    </source>
</evidence>
<dbReference type="EMBL" id="CP064786">
    <property type="protein sequence ID" value="QSG01350.1"/>
    <property type="molecule type" value="Genomic_DNA"/>
</dbReference>
<evidence type="ECO:0000313" key="5">
    <source>
        <dbReference type="Proteomes" id="UP000663586"/>
    </source>
</evidence>
<dbReference type="InterPro" id="IPR002347">
    <property type="entry name" value="SDR_fam"/>
</dbReference>
<keyword evidence="2" id="KW-0560">Oxidoreductase</keyword>
<evidence type="ECO:0000256" key="1">
    <source>
        <dbReference type="ARBA" id="ARBA00006484"/>
    </source>
</evidence>
<organism evidence="4 5">
    <name type="scientific">Natranaeroarchaeum sulfidigenes</name>
    <dbReference type="NCBI Taxonomy" id="2784880"/>
    <lineage>
        <taxon>Archaea</taxon>
        <taxon>Methanobacteriati</taxon>
        <taxon>Methanobacteriota</taxon>
        <taxon>Stenosarchaea group</taxon>
        <taxon>Halobacteria</taxon>
        <taxon>Halobacteriales</taxon>
        <taxon>Natronoarchaeaceae</taxon>
        <taxon>Natranaeroarchaeum</taxon>
    </lineage>
</organism>
<name>A0A897MGS5_9EURY</name>
<dbReference type="PRINTS" id="PR00080">
    <property type="entry name" value="SDRFAMILY"/>
</dbReference>
<evidence type="ECO:0000256" key="3">
    <source>
        <dbReference type="RuleBase" id="RU000363"/>
    </source>
</evidence>
<sequence length="314" mass="33752">MGLETITSGTKQLELVSDSTSAGEIDAEGDSPVVLLTGAGSGIGAATALAFAEEGWAVYATDVETPLSEEIRARCRTRELDVTDDEQCRAVVADVLAETGRLDVLVNNAGYAVPGAVEEVPVDETKAEFDVLVHGPHRLIREVLPAMREQGSGTIVNVSSVLGLAAYQGLGSYAAGKAAMEALSDSLRLELRGTGIDVVLVEPPWVETPFGKRARADLSRRERHESYAETYAALEDGWALDGGPLALSPEQVAETIVAAATDRSPRARYPVGIVATFIRWTRWFPPALLDPIRRAFGWATTRIGRLGARLRQWR</sequence>
<dbReference type="Gene3D" id="3.40.50.720">
    <property type="entry name" value="NAD(P)-binding Rossmann-like Domain"/>
    <property type="match status" value="1"/>
</dbReference>